<accession>A0AAX1X5B1</accession>
<protein>
    <submittedName>
        <fullName evidence="1">Amino acid ABC transporter substrate-binding protein</fullName>
    </submittedName>
</protein>
<dbReference type="EMBL" id="RKJW01000002">
    <property type="protein sequence ID" value="RPA25717.1"/>
    <property type="molecule type" value="Genomic_DNA"/>
</dbReference>
<sequence length="53" mass="5413">MHRFVAPIHAIVDAILARLAHTAAPTGEAGRCARPARIAPGCIVSAGPRPAFG</sequence>
<evidence type="ECO:0000313" key="2">
    <source>
        <dbReference type="Proteomes" id="UP000269379"/>
    </source>
</evidence>
<comment type="caution">
    <text evidence="1">The sequence shown here is derived from an EMBL/GenBank/DDBJ whole genome shotgun (WGS) entry which is preliminary data.</text>
</comment>
<dbReference type="AlphaFoldDB" id="A0AAX1X5B1"/>
<name>A0AAX1X5B1_BURML</name>
<proteinExistence type="predicted"/>
<dbReference type="Proteomes" id="UP000269379">
    <property type="component" value="Chromosome 1"/>
</dbReference>
<evidence type="ECO:0000313" key="1">
    <source>
        <dbReference type="EMBL" id="RPA25717.1"/>
    </source>
</evidence>
<organism evidence="1 2">
    <name type="scientific">Burkholderia mallei</name>
    <name type="common">Pseudomonas mallei</name>
    <dbReference type="NCBI Taxonomy" id="13373"/>
    <lineage>
        <taxon>Bacteria</taxon>
        <taxon>Pseudomonadati</taxon>
        <taxon>Pseudomonadota</taxon>
        <taxon>Betaproteobacteria</taxon>
        <taxon>Burkholderiales</taxon>
        <taxon>Burkholderiaceae</taxon>
        <taxon>Burkholderia</taxon>
        <taxon>pseudomallei group</taxon>
    </lineage>
</organism>
<reference evidence="2" key="1">
    <citation type="submission" date="2018-10" db="EMBL/GenBank/DDBJ databases">
        <title>FDA dAtabase for Regulatory Grade micrObial Sequences (FDA-ARGOS): Supporting development and validation of Infectious Disease Dx tests.</title>
        <authorList>
            <person name="Minogue T."/>
            <person name="Wolcott M."/>
            <person name="Wasieloski L."/>
            <person name="Aguilar W."/>
            <person name="Moore D."/>
            <person name="Jaissle J."/>
            <person name="Tallon L."/>
            <person name="Sadzewicz L."/>
            <person name="Zhao X."/>
            <person name="Vavikolanu K."/>
            <person name="Mehta A."/>
            <person name="Aluvathingal J."/>
            <person name="Nadendla S."/>
            <person name="Yan Y."/>
            <person name="Sichtig H."/>
        </authorList>
    </citation>
    <scope>NUCLEOTIDE SEQUENCE [LARGE SCALE GENOMIC DNA]</scope>
    <source>
        <strain evidence="2">FDAARGOS_588</strain>
    </source>
</reference>
<gene>
    <name evidence="1" type="ORF">EGT70_22655</name>
</gene>